<evidence type="ECO:0000313" key="2">
    <source>
        <dbReference type="Proteomes" id="UP001596106"/>
    </source>
</evidence>
<protein>
    <submittedName>
        <fullName evidence="1">Capsule assembly Wzi family protein</fullName>
    </submittedName>
</protein>
<sequence length="514" mass="57037">MGKTFLTLFAIFLGELTVFGQDSIPALTVPPKPPFQLFAEVSVSASTARQTPFWLRANRFGIVPTTSPFISARVGVSAEYQYSLGNSPGRSDGKRKRVAWGYGLEVVGNGAAKAALLVPEAYLKGRYQKLELRIGRHREVIGLADSTLGTGSYSWSGNALPMPKIQLSLADYAPIGFTKGLVAFRGLFAHGWFGNNGVVTHSYLHQKALYGRLGKAGWPVKLYAGFNHQVQWAGRSDGITDDRLIKNGRFPTGFRNYLNVMFGTSLAARGEAIDTTEYSKSDRGNRVGNHLGTVDIGLEIHKTTFSILVYRQNIYEDGSLYYLTNIADGLNGIRFKNKNPAGAHWHFQTILFELLVTKSQGGSVFSTVNKKRGADNYFNHSQYLEGWSYRGRTIGTPFIPPAGDTNPDLPRLYSEQLPVFTNNNRVRVFHWGMEGTFDQRFVFQLKGSLSESLGTYSKPFGEKIRQFSSLLTLRFPVNWLGGVQATVAMASDFGGLYPRNTGFHLSLRKDWMSI</sequence>
<organism evidence="1 2">
    <name type="scientific">Larkinella bovis</name>
    <dbReference type="NCBI Taxonomy" id="683041"/>
    <lineage>
        <taxon>Bacteria</taxon>
        <taxon>Pseudomonadati</taxon>
        <taxon>Bacteroidota</taxon>
        <taxon>Cytophagia</taxon>
        <taxon>Cytophagales</taxon>
        <taxon>Spirosomataceae</taxon>
        <taxon>Larkinella</taxon>
    </lineage>
</organism>
<evidence type="ECO:0000313" key="1">
    <source>
        <dbReference type="EMBL" id="MFC5408154.1"/>
    </source>
</evidence>
<dbReference type="Gene3D" id="2.40.160.130">
    <property type="entry name" value="Capsule assembly protein Wzi"/>
    <property type="match status" value="1"/>
</dbReference>
<dbReference type="Proteomes" id="UP001596106">
    <property type="component" value="Unassembled WGS sequence"/>
</dbReference>
<reference evidence="2" key="1">
    <citation type="journal article" date="2019" name="Int. J. Syst. Evol. Microbiol.">
        <title>The Global Catalogue of Microorganisms (GCM) 10K type strain sequencing project: providing services to taxonomists for standard genome sequencing and annotation.</title>
        <authorList>
            <consortium name="The Broad Institute Genomics Platform"/>
            <consortium name="The Broad Institute Genome Sequencing Center for Infectious Disease"/>
            <person name="Wu L."/>
            <person name="Ma J."/>
        </authorList>
    </citation>
    <scope>NUCLEOTIDE SEQUENCE [LARGE SCALE GENOMIC DNA]</scope>
    <source>
        <strain evidence="2">CCUG 55250</strain>
    </source>
</reference>
<gene>
    <name evidence="1" type="ORF">ACFPMF_02445</name>
</gene>
<dbReference type="InterPro" id="IPR038636">
    <property type="entry name" value="Wzi_sf"/>
</dbReference>
<proteinExistence type="predicted"/>
<dbReference type="EMBL" id="JBHSMA010000001">
    <property type="protein sequence ID" value="MFC5408154.1"/>
    <property type="molecule type" value="Genomic_DNA"/>
</dbReference>
<keyword evidence="2" id="KW-1185">Reference proteome</keyword>
<name>A0ABW0I5Q6_9BACT</name>
<accession>A0ABW0I5Q6</accession>
<comment type="caution">
    <text evidence="1">The sequence shown here is derived from an EMBL/GenBank/DDBJ whole genome shotgun (WGS) entry which is preliminary data.</text>
</comment>
<dbReference type="RefSeq" id="WP_379840839.1">
    <property type="nucleotide sequence ID" value="NZ_JBHSMA010000001.1"/>
</dbReference>